<proteinExistence type="predicted"/>
<evidence type="ECO:0000313" key="2">
    <source>
        <dbReference type="EMBL" id="MFC3040858.1"/>
    </source>
</evidence>
<name>A0ABV7CX49_9BACI</name>
<dbReference type="Proteomes" id="UP001595279">
    <property type="component" value="Unassembled WGS sequence"/>
</dbReference>
<dbReference type="InterPro" id="IPR001279">
    <property type="entry name" value="Metallo-B-lactamas"/>
</dbReference>
<comment type="caution">
    <text evidence="2">The sequence shown here is derived from an EMBL/GenBank/DDBJ whole genome shotgun (WGS) entry which is preliminary data.</text>
</comment>
<dbReference type="RefSeq" id="WP_390272536.1">
    <property type="nucleotide sequence ID" value="NZ_JBHRSA010000043.1"/>
</dbReference>
<evidence type="ECO:0000259" key="1">
    <source>
        <dbReference type="SMART" id="SM00849"/>
    </source>
</evidence>
<protein>
    <submittedName>
        <fullName evidence="2">MBL fold metallo-hydrolase</fullName>
    </submittedName>
</protein>
<feature type="domain" description="Metallo-beta-lactamase" evidence="1">
    <location>
        <begin position="20"/>
        <end position="219"/>
    </location>
</feature>
<reference evidence="3" key="1">
    <citation type="journal article" date="2019" name="Int. J. Syst. Evol. Microbiol.">
        <title>The Global Catalogue of Microorganisms (GCM) 10K type strain sequencing project: providing services to taxonomists for standard genome sequencing and annotation.</title>
        <authorList>
            <consortium name="The Broad Institute Genomics Platform"/>
            <consortium name="The Broad Institute Genome Sequencing Center for Infectious Disease"/>
            <person name="Wu L."/>
            <person name="Ma J."/>
        </authorList>
    </citation>
    <scope>NUCLEOTIDE SEQUENCE [LARGE SCALE GENOMIC DNA]</scope>
    <source>
        <strain evidence="3">KCTC 13128</strain>
    </source>
</reference>
<dbReference type="SUPFAM" id="SSF56281">
    <property type="entry name" value="Metallo-hydrolase/oxidoreductase"/>
    <property type="match status" value="1"/>
</dbReference>
<dbReference type="Gene3D" id="3.60.15.10">
    <property type="entry name" value="Ribonuclease Z/Hydroxyacylglutathione hydrolase-like"/>
    <property type="match status" value="1"/>
</dbReference>
<dbReference type="PANTHER" id="PTHR42951:SF4">
    <property type="entry name" value="ACYL-COENZYME A THIOESTERASE MBLAC2"/>
    <property type="match status" value="1"/>
</dbReference>
<keyword evidence="3" id="KW-1185">Reference proteome</keyword>
<gene>
    <name evidence="2" type="ORF">ACFOGI_11420</name>
</gene>
<organism evidence="2 3">
    <name type="scientific">Virgibacillus xinjiangensis</name>
    <dbReference type="NCBI Taxonomy" id="393090"/>
    <lineage>
        <taxon>Bacteria</taxon>
        <taxon>Bacillati</taxon>
        <taxon>Bacillota</taxon>
        <taxon>Bacilli</taxon>
        <taxon>Bacillales</taxon>
        <taxon>Bacillaceae</taxon>
        <taxon>Virgibacillus</taxon>
    </lineage>
</organism>
<evidence type="ECO:0000313" key="3">
    <source>
        <dbReference type="Proteomes" id="UP001595279"/>
    </source>
</evidence>
<dbReference type="SMART" id="SM00849">
    <property type="entry name" value="Lactamase_B"/>
    <property type="match status" value="1"/>
</dbReference>
<accession>A0ABV7CX49</accession>
<dbReference type="InterPro" id="IPR036866">
    <property type="entry name" value="RibonucZ/Hydroxyglut_hydro"/>
</dbReference>
<dbReference type="Pfam" id="PF00753">
    <property type="entry name" value="Lactamase_B"/>
    <property type="match status" value="1"/>
</dbReference>
<dbReference type="PANTHER" id="PTHR42951">
    <property type="entry name" value="METALLO-BETA-LACTAMASE DOMAIN-CONTAINING"/>
    <property type="match status" value="1"/>
</dbReference>
<dbReference type="EMBL" id="JBHRSA010000043">
    <property type="protein sequence ID" value="MFC3040858.1"/>
    <property type="molecule type" value="Genomic_DNA"/>
</dbReference>
<dbReference type="InterPro" id="IPR050855">
    <property type="entry name" value="NDM-1-like"/>
</dbReference>
<sequence>MLKKLSDHVYYMPHYSETDRPALGLVCGENFSVIVDAGNSPAHARDFMNEIEKMDVAPVKFVLLTHWHWDHVFGMKTMGLFTISQEKTKKQLEKMKTLQWDDASLDARVETGEEIEFCRDMIKREMPVRDELELIIPDMTFHDRIEIDLGGITCVMEHVGGEHAEDSSIIHIPEERVMFLGDCIYQDFYSGEWSYDRNKLSTLLNKVVKYEADHYVTGHQAPKTNEEMGRFLDDLVSIGEIVGEEVVVDQAVAQFNDIRNANPTDDQLEFIQNFVYGNRKKRAE</sequence>